<keyword evidence="2" id="KW-0548">Nucleotidyltransferase</keyword>
<evidence type="ECO:0000256" key="4">
    <source>
        <dbReference type="ARBA" id="ARBA00022759"/>
    </source>
</evidence>
<dbReference type="AlphaFoldDB" id="A0AAE1FPE7"/>
<evidence type="ECO:0000256" key="6">
    <source>
        <dbReference type="ARBA" id="ARBA00022918"/>
    </source>
</evidence>
<comment type="caution">
    <text evidence="8">The sequence shown here is derived from an EMBL/GenBank/DDBJ whole genome shotgun (WGS) entry which is preliminary data.</text>
</comment>
<sequence>MEPFRELLKKPNGKGEYWDNTLASIFKSTKETIRRLAVEGLRYYDTSCPTIVLTDYSRQGKGFLVMQQYCQCVSWEAPMCCKDGWQLVLCGSRHLTEAEKNYSTLEGEALAITRCLKKARLFLLGYRNLTFVMDHRALTKIFSIKELRNIHNLCILNLKERTLMYNFRIK</sequence>
<gene>
    <name evidence="9" type="ORF">Pcinc_000044</name>
    <name evidence="8" type="ORF">Pcinc_017903</name>
</gene>
<accession>A0AAE1FPE7</accession>
<keyword evidence="5" id="KW-0378">Hydrolase</keyword>
<evidence type="ECO:0000256" key="5">
    <source>
        <dbReference type="ARBA" id="ARBA00022801"/>
    </source>
</evidence>
<organism evidence="8 10">
    <name type="scientific">Petrolisthes cinctipes</name>
    <name type="common">Flat porcelain crab</name>
    <dbReference type="NCBI Taxonomy" id="88211"/>
    <lineage>
        <taxon>Eukaryota</taxon>
        <taxon>Metazoa</taxon>
        <taxon>Ecdysozoa</taxon>
        <taxon>Arthropoda</taxon>
        <taxon>Crustacea</taxon>
        <taxon>Multicrustacea</taxon>
        <taxon>Malacostraca</taxon>
        <taxon>Eumalacostraca</taxon>
        <taxon>Eucarida</taxon>
        <taxon>Decapoda</taxon>
        <taxon>Pleocyemata</taxon>
        <taxon>Anomura</taxon>
        <taxon>Galatheoidea</taxon>
        <taxon>Porcellanidae</taxon>
        <taxon>Petrolisthes</taxon>
    </lineage>
</organism>
<dbReference type="InterPro" id="IPR043502">
    <property type="entry name" value="DNA/RNA_pol_sf"/>
</dbReference>
<dbReference type="EMBL" id="JAWQEG010001685">
    <property type="protein sequence ID" value="KAK3877391.1"/>
    <property type="molecule type" value="Genomic_DNA"/>
</dbReference>
<name>A0AAE1FPE7_PETCI</name>
<dbReference type="SUPFAM" id="SSF56672">
    <property type="entry name" value="DNA/RNA polymerases"/>
    <property type="match status" value="1"/>
</dbReference>
<reference evidence="8" key="1">
    <citation type="submission" date="2023-10" db="EMBL/GenBank/DDBJ databases">
        <title>Genome assemblies of two species of porcelain crab, Petrolisthes cinctipes and Petrolisthes manimaculis (Anomura: Porcellanidae).</title>
        <authorList>
            <person name="Angst P."/>
        </authorList>
    </citation>
    <scope>NUCLEOTIDE SEQUENCE</scope>
    <source>
        <strain evidence="8">PB745_01</strain>
        <tissue evidence="8">Gill</tissue>
    </source>
</reference>
<dbReference type="InterPro" id="IPR041373">
    <property type="entry name" value="RT_RNaseH"/>
</dbReference>
<evidence type="ECO:0000313" key="9">
    <source>
        <dbReference type="EMBL" id="KAK3896300.1"/>
    </source>
</evidence>
<dbReference type="PANTHER" id="PTHR37984:SF5">
    <property type="entry name" value="PROTEIN NYNRIN-LIKE"/>
    <property type="match status" value="1"/>
</dbReference>
<keyword evidence="10" id="KW-1185">Reference proteome</keyword>
<evidence type="ECO:0000313" key="8">
    <source>
        <dbReference type="EMBL" id="KAK3877391.1"/>
    </source>
</evidence>
<feature type="domain" description="Reverse transcriptase RNase H-like" evidence="7">
    <location>
        <begin position="46"/>
        <end position="150"/>
    </location>
</feature>
<dbReference type="Pfam" id="PF17917">
    <property type="entry name" value="RT_RNaseH"/>
    <property type="match status" value="1"/>
</dbReference>
<keyword evidence="6" id="KW-0695">RNA-directed DNA polymerase</keyword>
<dbReference type="PANTHER" id="PTHR37984">
    <property type="entry name" value="PROTEIN CBG26694"/>
    <property type="match status" value="1"/>
</dbReference>
<proteinExistence type="predicted"/>
<evidence type="ECO:0000256" key="3">
    <source>
        <dbReference type="ARBA" id="ARBA00022722"/>
    </source>
</evidence>
<dbReference type="EMBL" id="JAWQEG010000003">
    <property type="protein sequence ID" value="KAK3896300.1"/>
    <property type="molecule type" value="Genomic_DNA"/>
</dbReference>
<evidence type="ECO:0000313" key="10">
    <source>
        <dbReference type="Proteomes" id="UP001286313"/>
    </source>
</evidence>
<dbReference type="GO" id="GO:0016787">
    <property type="term" value="F:hydrolase activity"/>
    <property type="evidence" value="ECO:0007669"/>
    <property type="project" value="UniProtKB-KW"/>
</dbReference>
<evidence type="ECO:0000259" key="7">
    <source>
        <dbReference type="Pfam" id="PF17917"/>
    </source>
</evidence>
<protein>
    <recommendedName>
        <fullName evidence="7">Reverse transcriptase RNase H-like domain-containing protein</fullName>
    </recommendedName>
</protein>
<dbReference type="GO" id="GO:0003964">
    <property type="term" value="F:RNA-directed DNA polymerase activity"/>
    <property type="evidence" value="ECO:0007669"/>
    <property type="project" value="UniProtKB-KW"/>
</dbReference>
<keyword evidence="1" id="KW-0808">Transferase</keyword>
<evidence type="ECO:0000256" key="1">
    <source>
        <dbReference type="ARBA" id="ARBA00022679"/>
    </source>
</evidence>
<evidence type="ECO:0000256" key="2">
    <source>
        <dbReference type="ARBA" id="ARBA00022695"/>
    </source>
</evidence>
<keyword evidence="3" id="KW-0540">Nuclease</keyword>
<dbReference type="Proteomes" id="UP001286313">
    <property type="component" value="Unassembled WGS sequence"/>
</dbReference>
<dbReference type="InterPro" id="IPR050951">
    <property type="entry name" value="Retrovirus_Pol_polyprotein"/>
</dbReference>
<keyword evidence="4" id="KW-0255">Endonuclease</keyword>
<dbReference type="GO" id="GO:0004519">
    <property type="term" value="F:endonuclease activity"/>
    <property type="evidence" value="ECO:0007669"/>
    <property type="project" value="UniProtKB-KW"/>
</dbReference>